<gene>
    <name evidence="1" type="ORF">GIB67_005331</name>
</gene>
<name>A0A7J7NDA4_9MAGN</name>
<accession>A0A7J7NDA4</accession>
<proteinExistence type="predicted"/>
<dbReference type="AlphaFoldDB" id="A0A7J7NDA4"/>
<keyword evidence="2" id="KW-1185">Reference proteome</keyword>
<protein>
    <submittedName>
        <fullName evidence="1">Uncharacterized protein</fullName>
    </submittedName>
</protein>
<organism evidence="1 2">
    <name type="scientific">Kingdonia uniflora</name>
    <dbReference type="NCBI Taxonomy" id="39325"/>
    <lineage>
        <taxon>Eukaryota</taxon>
        <taxon>Viridiplantae</taxon>
        <taxon>Streptophyta</taxon>
        <taxon>Embryophyta</taxon>
        <taxon>Tracheophyta</taxon>
        <taxon>Spermatophyta</taxon>
        <taxon>Magnoliopsida</taxon>
        <taxon>Ranunculales</taxon>
        <taxon>Circaeasteraceae</taxon>
        <taxon>Kingdonia</taxon>
    </lineage>
</organism>
<comment type="caution">
    <text evidence="1">The sequence shown here is derived from an EMBL/GenBank/DDBJ whole genome shotgun (WGS) entry which is preliminary data.</text>
</comment>
<sequence length="216" mass="24986">MKQDIKLNDVVHEQYVKSIEKLPTKLEEKTNLCKVLNDYNESLSRELAKKTKECQVLKVESTKLVEDMRIKIGIDASNASLAIELAKQRKDCKLLLDINAKLVVQSERQHPKSVPNVHVGFEQLTVIPNGEAMPSRDLLKKIGELTVKYEKALKRLKDKESFEAWRQAMKKEFYSGELTEKDDPTFIELFDQCGRFYTIAQQWPKCDYQEDFTVTG</sequence>
<feature type="non-terminal residue" evidence="1">
    <location>
        <position position="1"/>
    </location>
</feature>
<reference evidence="1 2" key="1">
    <citation type="journal article" date="2020" name="IScience">
        <title>Genome Sequencing of the Endangered Kingdonia uniflora (Circaeasteraceae, Ranunculales) Reveals Potential Mechanisms of Evolutionary Specialization.</title>
        <authorList>
            <person name="Sun Y."/>
            <person name="Deng T."/>
            <person name="Zhang A."/>
            <person name="Moore M.J."/>
            <person name="Landis J.B."/>
            <person name="Lin N."/>
            <person name="Zhang H."/>
            <person name="Zhang X."/>
            <person name="Huang J."/>
            <person name="Zhang X."/>
            <person name="Sun H."/>
            <person name="Wang H."/>
        </authorList>
    </citation>
    <scope>NUCLEOTIDE SEQUENCE [LARGE SCALE GENOMIC DNA]</scope>
    <source>
        <strain evidence="1">TB1705</strain>
        <tissue evidence="1">Leaf</tissue>
    </source>
</reference>
<dbReference type="Proteomes" id="UP000541444">
    <property type="component" value="Unassembled WGS sequence"/>
</dbReference>
<evidence type="ECO:0000313" key="1">
    <source>
        <dbReference type="EMBL" id="KAF6164962.1"/>
    </source>
</evidence>
<evidence type="ECO:0000313" key="2">
    <source>
        <dbReference type="Proteomes" id="UP000541444"/>
    </source>
</evidence>
<dbReference type="EMBL" id="JACGCM010000868">
    <property type="protein sequence ID" value="KAF6164962.1"/>
    <property type="molecule type" value="Genomic_DNA"/>
</dbReference>